<gene>
    <name evidence="1" type="ORF">L2764_03105</name>
</gene>
<evidence type="ECO:0000313" key="1">
    <source>
        <dbReference type="EMBL" id="MCL1123495.1"/>
    </source>
</evidence>
<dbReference type="EMBL" id="JAKIKS010000007">
    <property type="protein sequence ID" value="MCL1123495.1"/>
    <property type="molecule type" value="Genomic_DNA"/>
</dbReference>
<sequence length="115" mass="12774">MTHVKVIEKQGLSVFEHLPFLCWIKRNQIYVYGNQAINEFAGENVVGKKDAELIWGSNATMLLEAGTQAIGAGEAQYLHETVDHSKRGKVTLSVCKFPVEFEGEICAMGISFIIE</sequence>
<evidence type="ECO:0008006" key="3">
    <source>
        <dbReference type="Google" id="ProtNLM"/>
    </source>
</evidence>
<keyword evidence="2" id="KW-1185">Reference proteome</keyword>
<organism evidence="1 2">
    <name type="scientific">Shewanella surugensis</name>
    <dbReference type="NCBI Taxonomy" id="212020"/>
    <lineage>
        <taxon>Bacteria</taxon>
        <taxon>Pseudomonadati</taxon>
        <taxon>Pseudomonadota</taxon>
        <taxon>Gammaproteobacteria</taxon>
        <taxon>Alteromonadales</taxon>
        <taxon>Shewanellaceae</taxon>
        <taxon>Shewanella</taxon>
    </lineage>
</organism>
<dbReference type="Proteomes" id="UP001203423">
    <property type="component" value="Unassembled WGS sequence"/>
</dbReference>
<protein>
    <recommendedName>
        <fullName evidence="3">PAS fold-4 domain-containing protein</fullName>
    </recommendedName>
</protein>
<comment type="caution">
    <text evidence="1">The sequence shown here is derived from an EMBL/GenBank/DDBJ whole genome shotgun (WGS) entry which is preliminary data.</text>
</comment>
<dbReference type="Gene3D" id="3.30.450.20">
    <property type="entry name" value="PAS domain"/>
    <property type="match status" value="1"/>
</dbReference>
<proteinExistence type="predicted"/>
<reference evidence="1 2" key="1">
    <citation type="submission" date="2022-01" db="EMBL/GenBank/DDBJ databases">
        <title>Whole genome-based taxonomy of the Shewanellaceae.</title>
        <authorList>
            <person name="Martin-Rodriguez A.J."/>
        </authorList>
    </citation>
    <scope>NUCLEOTIDE SEQUENCE [LARGE SCALE GENOMIC DNA]</scope>
    <source>
        <strain evidence="1 2">DSM 17177</strain>
    </source>
</reference>
<evidence type="ECO:0000313" key="2">
    <source>
        <dbReference type="Proteomes" id="UP001203423"/>
    </source>
</evidence>
<dbReference type="RefSeq" id="WP_248938782.1">
    <property type="nucleotide sequence ID" value="NZ_JAKIKS010000007.1"/>
</dbReference>
<accession>A0ABT0L7L1</accession>
<name>A0ABT0L7L1_9GAMM</name>